<feature type="compositionally biased region" description="Low complexity" evidence="1">
    <location>
        <begin position="179"/>
        <end position="190"/>
    </location>
</feature>
<feature type="region of interest" description="Disordered" evidence="1">
    <location>
        <begin position="248"/>
        <end position="295"/>
    </location>
</feature>
<dbReference type="InterPro" id="IPR021369">
    <property type="entry name" value="DUF2985"/>
</dbReference>
<evidence type="ECO:0000313" key="4">
    <source>
        <dbReference type="Proteomes" id="UP000799441"/>
    </source>
</evidence>
<feature type="compositionally biased region" description="Basic and acidic residues" evidence="1">
    <location>
        <begin position="79"/>
        <end position="92"/>
    </location>
</feature>
<organism evidence="3 4">
    <name type="scientific">Polychaeton citri CBS 116435</name>
    <dbReference type="NCBI Taxonomy" id="1314669"/>
    <lineage>
        <taxon>Eukaryota</taxon>
        <taxon>Fungi</taxon>
        <taxon>Dikarya</taxon>
        <taxon>Ascomycota</taxon>
        <taxon>Pezizomycotina</taxon>
        <taxon>Dothideomycetes</taxon>
        <taxon>Dothideomycetidae</taxon>
        <taxon>Capnodiales</taxon>
        <taxon>Capnodiaceae</taxon>
        <taxon>Polychaeton</taxon>
    </lineage>
</organism>
<proteinExistence type="predicted"/>
<feature type="region of interest" description="Disordered" evidence="1">
    <location>
        <begin position="1"/>
        <end position="194"/>
    </location>
</feature>
<feature type="transmembrane region" description="Helical" evidence="2">
    <location>
        <begin position="536"/>
        <end position="554"/>
    </location>
</feature>
<gene>
    <name evidence="3" type="ORF">K431DRAFT_287548</name>
</gene>
<name>A0A9P4Q369_9PEZI</name>
<dbReference type="PANTHER" id="PTHR35872:SF2">
    <property type="entry name" value="INTEGRAL MEMBRANE PROTEIN (AFU_ORTHOLOGUE AFUA_5G07110)"/>
    <property type="match status" value="1"/>
</dbReference>
<evidence type="ECO:0008006" key="5">
    <source>
        <dbReference type="Google" id="ProtNLM"/>
    </source>
</evidence>
<evidence type="ECO:0000256" key="1">
    <source>
        <dbReference type="SAM" id="MobiDB-lite"/>
    </source>
</evidence>
<feature type="compositionally biased region" description="Low complexity" evidence="1">
    <location>
        <begin position="271"/>
        <end position="295"/>
    </location>
</feature>
<dbReference type="EMBL" id="MU003823">
    <property type="protein sequence ID" value="KAF2718523.1"/>
    <property type="molecule type" value="Genomic_DNA"/>
</dbReference>
<protein>
    <recommendedName>
        <fullName evidence="5">Integral membrane protein</fullName>
    </recommendedName>
</protein>
<dbReference type="OrthoDB" id="3365211at2759"/>
<comment type="caution">
    <text evidence="3">The sequence shown here is derived from an EMBL/GenBank/DDBJ whole genome shotgun (WGS) entry which is preliminary data.</text>
</comment>
<keyword evidence="4" id="KW-1185">Reference proteome</keyword>
<reference evidence="3" key="1">
    <citation type="journal article" date="2020" name="Stud. Mycol.">
        <title>101 Dothideomycetes genomes: a test case for predicting lifestyles and emergence of pathogens.</title>
        <authorList>
            <person name="Haridas S."/>
            <person name="Albert R."/>
            <person name="Binder M."/>
            <person name="Bloem J."/>
            <person name="Labutti K."/>
            <person name="Salamov A."/>
            <person name="Andreopoulos B."/>
            <person name="Baker S."/>
            <person name="Barry K."/>
            <person name="Bills G."/>
            <person name="Bluhm B."/>
            <person name="Cannon C."/>
            <person name="Castanera R."/>
            <person name="Culley D."/>
            <person name="Daum C."/>
            <person name="Ezra D."/>
            <person name="Gonzalez J."/>
            <person name="Henrissat B."/>
            <person name="Kuo A."/>
            <person name="Liang C."/>
            <person name="Lipzen A."/>
            <person name="Lutzoni F."/>
            <person name="Magnuson J."/>
            <person name="Mondo S."/>
            <person name="Nolan M."/>
            <person name="Ohm R."/>
            <person name="Pangilinan J."/>
            <person name="Park H.-J."/>
            <person name="Ramirez L."/>
            <person name="Alfaro M."/>
            <person name="Sun H."/>
            <person name="Tritt A."/>
            <person name="Yoshinaga Y."/>
            <person name="Zwiers L.-H."/>
            <person name="Turgeon B."/>
            <person name="Goodwin S."/>
            <person name="Spatafora J."/>
            <person name="Crous P."/>
            <person name="Grigoriev I."/>
        </authorList>
    </citation>
    <scope>NUCLEOTIDE SEQUENCE</scope>
    <source>
        <strain evidence="3">CBS 116435</strain>
    </source>
</reference>
<feature type="transmembrane region" description="Helical" evidence="2">
    <location>
        <begin position="574"/>
        <end position="595"/>
    </location>
</feature>
<feature type="compositionally biased region" description="Polar residues" evidence="1">
    <location>
        <begin position="1"/>
        <end position="10"/>
    </location>
</feature>
<keyword evidence="2" id="KW-0812">Transmembrane</keyword>
<keyword evidence="2" id="KW-0472">Membrane</keyword>
<dbReference type="Pfam" id="PF11204">
    <property type="entry name" value="DUF2985"/>
    <property type="match status" value="1"/>
</dbReference>
<dbReference type="Proteomes" id="UP000799441">
    <property type="component" value="Unassembled WGS sequence"/>
</dbReference>
<feature type="compositionally biased region" description="Polar residues" evidence="1">
    <location>
        <begin position="49"/>
        <end position="71"/>
    </location>
</feature>
<keyword evidence="2" id="KW-1133">Transmembrane helix</keyword>
<accession>A0A9P4Q369</accession>
<feature type="region of interest" description="Disordered" evidence="1">
    <location>
        <begin position="673"/>
        <end position="693"/>
    </location>
</feature>
<dbReference type="PANTHER" id="PTHR35872">
    <property type="entry name" value="INTEGRAL MEMBRANE PROTEIN (AFU_ORTHOLOGUE AFUA_5G07110)"/>
    <property type="match status" value="1"/>
</dbReference>
<feature type="transmembrane region" description="Helical" evidence="2">
    <location>
        <begin position="374"/>
        <end position="401"/>
    </location>
</feature>
<evidence type="ECO:0000313" key="3">
    <source>
        <dbReference type="EMBL" id="KAF2718523.1"/>
    </source>
</evidence>
<feature type="compositionally biased region" description="Polar residues" evidence="1">
    <location>
        <begin position="248"/>
        <end position="257"/>
    </location>
</feature>
<sequence>MDYFSYGNSGRRSRASSAAQERLNAPSTPGGQDRVRPAASRESLRPPRAQSNIRIRRLPSNQAIPPQTSASHEGVSSFDHADRENEGRRRSTSEPQRPNPQQLPGPNIQRQRTYEGPSMGTLAEEGQSIKSPPLQSPPMHPGFGNNPPGLPTPDGTSRPQPQRGESGVQAMQGAANAVRSNRGMGRMRSGTLPSRYQQDRANEYDSDIVDLLDLIDPEVSTLGTLTNVQNSLFVPDLGRWVNRRPTYELTSRPTTAESASGSFAPPRPRSRATTRAQAEARQAGQGLGTIQQGQQSNFDDVELDDQETLSRRASITSNISETHYAVLPHGVHLEGWTEEDKVELNDHVRHLLHSRREGFKRGWRGFKQYVSKPLGLFVTVYAVLVTVFGMVWVFLLIGWIYAGNRRQDYIVDIIDNILVALFALIGDGMAPFRVVDTYHMCFIANYHHKTWTRREKRGLPELRDHNDLPKKSLADLERGAVNAGINAELNKADLEDRLELSVLSPEQQARLQYHQDKFSKSHTFYKPHETPTHHAFPLRLLVAIVVLLDCHSLFQVALGSCTWSIPYETRPQSLTATILSCSITCNIVAGVLISIGDKRTRKKDVLERLFRQELTTEAIRKIQKRRVDETGAGGLQTPEGLTEAEIKDQETAAREYGAGALVKDALDEDQLGAKLGVDSEEREGTHAASSSKV</sequence>
<dbReference type="AlphaFoldDB" id="A0A9P4Q369"/>
<evidence type="ECO:0000256" key="2">
    <source>
        <dbReference type="SAM" id="Phobius"/>
    </source>
</evidence>